<reference evidence="15 16" key="1">
    <citation type="journal article" date="2013" name="Genome Biol.">
        <title>Draft genome of the mountain pine beetle, Dendroctonus ponderosae Hopkins, a major forest pest.</title>
        <authorList>
            <person name="Keeling C.I."/>
            <person name="Yuen M.M."/>
            <person name="Liao N.Y."/>
            <person name="Docking T.R."/>
            <person name="Chan S.K."/>
            <person name="Taylor G.A."/>
            <person name="Palmquist D.L."/>
            <person name="Jackman S.D."/>
            <person name="Nguyen A."/>
            <person name="Li M."/>
            <person name="Henderson H."/>
            <person name="Janes J.K."/>
            <person name="Zhao Y."/>
            <person name="Pandoh P."/>
            <person name="Moore R."/>
            <person name="Sperling F.A."/>
            <person name="Huber D.P."/>
            <person name="Birol I."/>
            <person name="Jones S.J."/>
            <person name="Bohlmann J."/>
        </authorList>
    </citation>
    <scope>NUCLEOTIDE SEQUENCE</scope>
</reference>
<keyword evidence="3" id="KW-0551">Lipid droplet</keyword>
<evidence type="ECO:0000313" key="12">
    <source>
        <dbReference type="EMBL" id="ENN75747.1"/>
    </source>
</evidence>
<evidence type="ECO:0000313" key="13">
    <source>
        <dbReference type="EMBL" id="ERL87036.1"/>
    </source>
</evidence>
<dbReference type="EMBL" id="KB631903">
    <property type="protein sequence ID" value="ERL87036.1"/>
    <property type="molecule type" value="Genomic_DNA"/>
</dbReference>
<name>N6UAT9_DENPD</name>
<dbReference type="GO" id="GO:0005789">
    <property type="term" value="C:endoplasmic reticulum membrane"/>
    <property type="evidence" value="ECO:0007669"/>
    <property type="project" value="UniProtKB-SubCell"/>
</dbReference>
<accession>N6UAT9</accession>
<sequence>MTNLQIENLVNSSRFPDKGKSILLALLYLPVGLLLLLLRCMLVFIFFILGQILPNTPPIHSFLSNFACLCFGIIVSVENRKTKENVEVFVSNSLSIFDHVAISKAIGTVLPLNKTPLQSLPAYGTTDFGSINNTETFKRKLEAVTKDRKTPILVCPEESTTNGNALLKFNSKYFKFFQKVQPLCITIKRPVVNIAISTLGSTYMNDIIYFMFSPFTNYSIKFLPSMDKKSLSEDEFADVVRQNIAAELKIEATQFSSSEVAEWSKRRLDEERRRNQEQTNGRSSLTRFANPQVLRMVSQVKEVLPHVPIQAIYNDLAVTRSVDTTITNILEGRVRFTPEASRSAAAVPSTSSQPSTSPNKSTIATGVAAAPFSHLHMAASTFGKNASERTRSFQERKEQLIAAARRRYIEKHNLELPL</sequence>
<keyword evidence="10" id="KW-0812">Transmembrane</keyword>
<comment type="similarity">
    <text evidence="6">Belongs to the AUP1 family.</text>
</comment>
<protein>
    <recommendedName>
        <fullName evidence="7">Lipid droplet-regulating VLDL assembly factor AUP1</fullName>
    </recommendedName>
    <alternativeName>
        <fullName evidence="8">Ancient ubiquitous protein 1</fullName>
    </alternativeName>
</protein>
<evidence type="ECO:0000259" key="11">
    <source>
        <dbReference type="PROSITE" id="PS51140"/>
    </source>
</evidence>
<evidence type="ECO:0000256" key="7">
    <source>
        <dbReference type="ARBA" id="ARBA00035685"/>
    </source>
</evidence>
<evidence type="ECO:0000256" key="1">
    <source>
        <dbReference type="ARBA" id="ARBA00004406"/>
    </source>
</evidence>
<evidence type="ECO:0000256" key="2">
    <source>
        <dbReference type="ARBA" id="ARBA00004502"/>
    </source>
</evidence>
<dbReference type="GO" id="GO:0043130">
    <property type="term" value="F:ubiquitin binding"/>
    <property type="evidence" value="ECO:0007669"/>
    <property type="project" value="InterPro"/>
</dbReference>
<dbReference type="Pfam" id="PF02845">
    <property type="entry name" value="CUE"/>
    <property type="match status" value="1"/>
</dbReference>
<dbReference type="OrthoDB" id="1854593at2759"/>
<evidence type="ECO:0000256" key="8">
    <source>
        <dbReference type="ARBA" id="ARBA00035713"/>
    </source>
</evidence>
<dbReference type="AlphaFoldDB" id="N6UAT9"/>
<feature type="transmembrane region" description="Helical" evidence="10">
    <location>
        <begin position="21"/>
        <end position="53"/>
    </location>
</feature>
<dbReference type="SMART" id="SM00546">
    <property type="entry name" value="CUE"/>
    <property type="match status" value="1"/>
</dbReference>
<organism evidence="12">
    <name type="scientific">Dendroctonus ponderosae</name>
    <name type="common">Mountain pine beetle</name>
    <dbReference type="NCBI Taxonomy" id="77166"/>
    <lineage>
        <taxon>Eukaryota</taxon>
        <taxon>Metazoa</taxon>
        <taxon>Ecdysozoa</taxon>
        <taxon>Arthropoda</taxon>
        <taxon>Hexapoda</taxon>
        <taxon>Insecta</taxon>
        <taxon>Pterygota</taxon>
        <taxon>Neoptera</taxon>
        <taxon>Endopterygota</taxon>
        <taxon>Coleoptera</taxon>
        <taxon>Polyphaga</taxon>
        <taxon>Cucujiformia</taxon>
        <taxon>Curculionidae</taxon>
        <taxon>Scolytinae</taxon>
        <taxon>Dendroctonus</taxon>
    </lineage>
</organism>
<keyword evidence="4" id="KW-0256">Endoplasmic reticulum</keyword>
<dbReference type="KEGG" id="dpa:109539208"/>
<dbReference type="SUPFAM" id="SSF69593">
    <property type="entry name" value="Glycerol-3-phosphate (1)-acyltransferase"/>
    <property type="match status" value="1"/>
</dbReference>
<feature type="domain" description="CUE" evidence="11">
    <location>
        <begin position="292"/>
        <end position="334"/>
    </location>
</feature>
<reference evidence="14" key="2">
    <citation type="submission" date="2024-08" db="UniProtKB">
        <authorList>
            <consortium name="EnsemblMetazoa"/>
        </authorList>
    </citation>
    <scope>IDENTIFICATION</scope>
</reference>
<dbReference type="OMA" id="KFNSWPF"/>
<dbReference type="Proteomes" id="UP000030742">
    <property type="component" value="Unassembled WGS sequence"/>
</dbReference>
<dbReference type="Proteomes" id="UP000019118">
    <property type="component" value="Unassembled WGS sequence"/>
</dbReference>
<evidence type="ECO:0000256" key="10">
    <source>
        <dbReference type="SAM" id="Phobius"/>
    </source>
</evidence>
<keyword evidence="5 10" id="KW-0472">Membrane</keyword>
<evidence type="ECO:0000256" key="5">
    <source>
        <dbReference type="ARBA" id="ARBA00023136"/>
    </source>
</evidence>
<evidence type="ECO:0000256" key="6">
    <source>
        <dbReference type="ARBA" id="ARBA00035634"/>
    </source>
</evidence>
<dbReference type="CDD" id="cd14420">
    <property type="entry name" value="CUE_AUP1"/>
    <property type="match status" value="1"/>
</dbReference>
<dbReference type="Gene3D" id="1.10.8.10">
    <property type="entry name" value="DNA helicase RuvA subunit, C-terminal domain"/>
    <property type="match status" value="1"/>
</dbReference>
<evidence type="ECO:0000313" key="15">
    <source>
        <dbReference type="Proteomes" id="UP000019118"/>
    </source>
</evidence>
<evidence type="ECO:0000256" key="3">
    <source>
        <dbReference type="ARBA" id="ARBA00022677"/>
    </source>
</evidence>
<dbReference type="GO" id="GO:0005811">
    <property type="term" value="C:lipid droplet"/>
    <property type="evidence" value="ECO:0007669"/>
    <property type="project" value="UniProtKB-SubCell"/>
</dbReference>
<feature type="compositionally biased region" description="Low complexity" evidence="9">
    <location>
        <begin position="343"/>
        <end position="362"/>
    </location>
</feature>
<dbReference type="InterPro" id="IPR003892">
    <property type="entry name" value="CUE"/>
</dbReference>
<dbReference type="InterPro" id="IPR048056">
    <property type="entry name" value="AUP1_CUE"/>
</dbReference>
<dbReference type="EMBL" id="KB741002">
    <property type="protein sequence ID" value="ENN75747.1"/>
    <property type="molecule type" value="Genomic_DNA"/>
</dbReference>
<comment type="subcellular location">
    <subcellularLocation>
        <location evidence="1">Endoplasmic reticulum membrane</location>
        <topology evidence="1">Peripheral membrane protein</topology>
    </subcellularLocation>
    <subcellularLocation>
        <location evidence="2">Lipid droplet</location>
    </subcellularLocation>
</comment>
<evidence type="ECO:0000313" key="16">
    <source>
        <dbReference type="Proteomes" id="UP000030742"/>
    </source>
</evidence>
<keyword evidence="10" id="KW-1133">Transmembrane helix</keyword>
<feature type="region of interest" description="Disordered" evidence="9">
    <location>
        <begin position="340"/>
        <end position="362"/>
    </location>
</feature>
<dbReference type="EnsemblMetazoa" id="XM_019906824.1">
    <property type="protein sequence ID" value="XP_019762383.1"/>
    <property type="gene ID" value="LOC109539208"/>
</dbReference>
<gene>
    <name evidence="14" type="primary">109539208</name>
    <name evidence="13" type="ORF">D910_04438</name>
    <name evidence="12" type="ORF">YQE_07707</name>
</gene>
<evidence type="ECO:0000313" key="14">
    <source>
        <dbReference type="EnsemblMetazoa" id="XP_019762383.1"/>
    </source>
</evidence>
<feature type="region of interest" description="Disordered" evidence="9">
    <location>
        <begin position="266"/>
        <end position="285"/>
    </location>
</feature>
<dbReference type="STRING" id="77166.N6UAT9"/>
<dbReference type="PANTHER" id="PTHR15486:SF96">
    <property type="entry name" value="LIPID DROPLET-REGULATING VLDL ASSEMBLY FACTOR AUP1"/>
    <property type="match status" value="1"/>
</dbReference>
<dbReference type="GO" id="GO:0036503">
    <property type="term" value="P:ERAD pathway"/>
    <property type="evidence" value="ECO:0007669"/>
    <property type="project" value="InterPro"/>
</dbReference>
<keyword evidence="15" id="KW-1185">Reference proteome</keyword>
<evidence type="ECO:0000256" key="9">
    <source>
        <dbReference type="SAM" id="MobiDB-lite"/>
    </source>
</evidence>
<evidence type="ECO:0000256" key="4">
    <source>
        <dbReference type="ARBA" id="ARBA00022824"/>
    </source>
</evidence>
<dbReference type="PROSITE" id="PS51140">
    <property type="entry name" value="CUE"/>
    <property type="match status" value="1"/>
</dbReference>
<proteinExistence type="inferred from homology"/>
<feature type="compositionally biased region" description="Basic and acidic residues" evidence="9">
    <location>
        <begin position="266"/>
        <end position="276"/>
    </location>
</feature>
<feature type="non-terminal residue" evidence="12">
    <location>
        <position position="1"/>
    </location>
</feature>
<feature type="transmembrane region" description="Helical" evidence="10">
    <location>
        <begin position="59"/>
        <end position="77"/>
    </location>
</feature>
<dbReference type="PANTHER" id="PTHR15486">
    <property type="entry name" value="ANCIENT UBIQUITOUS PROTEIN"/>
    <property type="match status" value="1"/>
</dbReference>
<dbReference type="HOGENOM" id="CLU_045696_0_0_1"/>